<dbReference type="PANTHER" id="PTHR34310:SF9">
    <property type="entry name" value="BLR5716 PROTEIN"/>
    <property type="match status" value="1"/>
</dbReference>
<feature type="domain" description="DUF427" evidence="1">
    <location>
        <begin position="23"/>
        <end position="109"/>
    </location>
</feature>
<evidence type="ECO:0000313" key="2">
    <source>
        <dbReference type="EMBL" id="OIQ84833.1"/>
    </source>
</evidence>
<name>A0A1J5QMN5_9ZZZZ</name>
<proteinExistence type="predicted"/>
<dbReference type="InterPro" id="IPR038694">
    <property type="entry name" value="DUF427_sf"/>
</dbReference>
<protein>
    <recommendedName>
        <fullName evidence="1">DUF427 domain-containing protein</fullName>
    </recommendedName>
</protein>
<dbReference type="InterPro" id="IPR007361">
    <property type="entry name" value="DUF427"/>
</dbReference>
<organism evidence="2">
    <name type="scientific">mine drainage metagenome</name>
    <dbReference type="NCBI Taxonomy" id="410659"/>
    <lineage>
        <taxon>unclassified sequences</taxon>
        <taxon>metagenomes</taxon>
        <taxon>ecological metagenomes</taxon>
    </lineage>
</organism>
<dbReference type="Gene3D" id="2.170.150.40">
    <property type="entry name" value="Domain of unknown function (DUF427)"/>
    <property type="match status" value="2"/>
</dbReference>
<dbReference type="Pfam" id="PF04248">
    <property type="entry name" value="NTP_transf_9"/>
    <property type="match status" value="2"/>
</dbReference>
<evidence type="ECO:0000259" key="1">
    <source>
        <dbReference type="Pfam" id="PF04248"/>
    </source>
</evidence>
<dbReference type="PANTHER" id="PTHR34310">
    <property type="entry name" value="DUF427 DOMAIN PROTEIN (AFU_ORTHOLOGUE AFUA_3G02220)"/>
    <property type="match status" value="1"/>
</dbReference>
<dbReference type="EMBL" id="MLJW01000588">
    <property type="protein sequence ID" value="OIQ84833.1"/>
    <property type="molecule type" value="Genomic_DNA"/>
</dbReference>
<reference evidence="2" key="1">
    <citation type="submission" date="2016-10" db="EMBL/GenBank/DDBJ databases">
        <title>Sequence of Gallionella enrichment culture.</title>
        <authorList>
            <person name="Poehlein A."/>
            <person name="Muehling M."/>
            <person name="Daniel R."/>
        </authorList>
    </citation>
    <scope>NUCLEOTIDE SEQUENCE</scope>
</reference>
<feature type="domain" description="DUF427" evidence="1">
    <location>
        <begin position="145"/>
        <end position="236"/>
    </location>
</feature>
<dbReference type="AlphaFoldDB" id="A0A1J5QMN5"/>
<gene>
    <name evidence="2" type="ORF">GALL_333440</name>
</gene>
<accession>A0A1J5QMN5</accession>
<comment type="caution">
    <text evidence="2">The sequence shown here is derived from an EMBL/GenBank/DDBJ whole genome shotgun (WGS) entry which is preliminary data.</text>
</comment>
<sequence length="253" mass="27845">MTDIVEDPFVIAPGTVQQGRKRVRAFSAGELVVDSSAPLQVWEHPYYPEYFFAGEDLEVELRPAGAGPRSKVLGVSEVFDVLVGDRVVPRAARRHPEAEVVALRDAYALTWSAFDTWMEEDEIVFTHPRSPYVRIDALASSRHVVATLGGVVVADSHRPVVLYETGLVPRFYLPQVDVRMDLLTTVATVSHCPYKGTATYWDLTVDGTTVGDAAWSYRTPLPESTKIAGLVAFWPEKSADLRVTVDGQEIGAA</sequence>